<dbReference type="EMBL" id="ANOG01000952">
    <property type="protein sequence ID" value="EMI16487.1"/>
    <property type="molecule type" value="Genomic_DNA"/>
</dbReference>
<evidence type="ECO:0000313" key="1">
    <source>
        <dbReference type="EMBL" id="EMI16487.1"/>
    </source>
</evidence>
<reference evidence="1 2" key="1">
    <citation type="journal article" date="2013" name="Mar. Genomics">
        <title>Expression of sulfatases in Rhodopirellula baltica and the diversity of sulfatases in the genus Rhodopirellula.</title>
        <authorList>
            <person name="Wegner C.E."/>
            <person name="Richter-Heitmann T."/>
            <person name="Klindworth A."/>
            <person name="Klockow C."/>
            <person name="Richter M."/>
            <person name="Achstetter T."/>
            <person name="Glockner F.O."/>
            <person name="Harder J."/>
        </authorList>
    </citation>
    <scope>NUCLEOTIDE SEQUENCE [LARGE SCALE GENOMIC DNA]</scope>
    <source>
        <strain evidence="1 2">SM1</strain>
    </source>
</reference>
<keyword evidence="2" id="KW-1185">Reference proteome</keyword>
<dbReference type="AlphaFoldDB" id="M5RM70"/>
<comment type="caution">
    <text evidence="1">The sequence shown here is derived from an EMBL/GenBank/DDBJ whole genome shotgun (WGS) entry which is preliminary data.</text>
</comment>
<proteinExistence type="predicted"/>
<organism evidence="1 2">
    <name type="scientific">Rhodopirellula maiorica SM1</name>
    <dbReference type="NCBI Taxonomy" id="1265738"/>
    <lineage>
        <taxon>Bacteria</taxon>
        <taxon>Pseudomonadati</taxon>
        <taxon>Planctomycetota</taxon>
        <taxon>Planctomycetia</taxon>
        <taxon>Pirellulales</taxon>
        <taxon>Pirellulaceae</taxon>
        <taxon>Novipirellula</taxon>
    </lineage>
</organism>
<dbReference type="Proteomes" id="UP000011991">
    <property type="component" value="Unassembled WGS sequence"/>
</dbReference>
<evidence type="ECO:0000313" key="2">
    <source>
        <dbReference type="Proteomes" id="UP000011991"/>
    </source>
</evidence>
<sequence>MVIAAWVGEGCVIRQHGDGALRFYHAGKGPSNSCPIINGGRVDSVESSDW</sequence>
<gene>
    <name evidence="1" type="ORF">RMSM_06581</name>
</gene>
<name>M5RM70_9BACT</name>
<protein>
    <submittedName>
        <fullName evidence="1">Uncharacterized protein</fullName>
    </submittedName>
</protein>
<accession>M5RM70</accession>